<feature type="transmembrane region" description="Helical" evidence="8">
    <location>
        <begin position="90"/>
        <end position="113"/>
    </location>
</feature>
<evidence type="ECO:0000259" key="9">
    <source>
        <dbReference type="PROSITE" id="PS50928"/>
    </source>
</evidence>
<dbReference type="PANTHER" id="PTHR43357">
    <property type="entry name" value="INNER MEMBRANE ABC TRANSPORTER PERMEASE PROTEIN YDCV"/>
    <property type="match status" value="1"/>
</dbReference>
<feature type="transmembrane region" description="Helical" evidence="8">
    <location>
        <begin position="463"/>
        <end position="485"/>
    </location>
</feature>
<dbReference type="SUPFAM" id="SSF161098">
    <property type="entry name" value="MetI-like"/>
    <property type="match status" value="2"/>
</dbReference>
<gene>
    <name evidence="10" type="ORF">ACFFGS_05215</name>
</gene>
<name>A0ABV6K223_9LACO</name>
<feature type="transmembrane region" description="Helical" evidence="8">
    <location>
        <begin position="242"/>
        <end position="259"/>
    </location>
</feature>
<keyword evidence="7 8" id="KW-0472">Membrane</keyword>
<reference evidence="10 11" key="1">
    <citation type="submission" date="2024-09" db="EMBL/GenBank/DDBJ databases">
        <authorList>
            <person name="Sun Q."/>
            <person name="Mori K."/>
        </authorList>
    </citation>
    <scope>NUCLEOTIDE SEQUENCE [LARGE SCALE GENOMIC DNA]</scope>
    <source>
        <strain evidence="10 11">TBRC 4575</strain>
    </source>
</reference>
<feature type="transmembrane region" description="Helical" evidence="8">
    <location>
        <begin position="280"/>
        <end position="306"/>
    </location>
</feature>
<dbReference type="Pfam" id="PF00528">
    <property type="entry name" value="BPD_transp_1"/>
    <property type="match status" value="2"/>
</dbReference>
<dbReference type="EMBL" id="JBHLUK010000052">
    <property type="protein sequence ID" value="MFC0423520.1"/>
    <property type="molecule type" value="Genomic_DNA"/>
</dbReference>
<evidence type="ECO:0000313" key="11">
    <source>
        <dbReference type="Proteomes" id="UP001589855"/>
    </source>
</evidence>
<organism evidence="10 11">
    <name type="scientific">Lactiplantibacillus plajomi</name>
    <dbReference type="NCBI Taxonomy" id="1457217"/>
    <lineage>
        <taxon>Bacteria</taxon>
        <taxon>Bacillati</taxon>
        <taxon>Bacillota</taxon>
        <taxon>Bacilli</taxon>
        <taxon>Lactobacillales</taxon>
        <taxon>Lactobacillaceae</taxon>
        <taxon>Lactiplantibacillus</taxon>
    </lineage>
</organism>
<proteinExistence type="inferred from homology"/>
<dbReference type="PANTHER" id="PTHR43357:SF4">
    <property type="entry name" value="INNER MEMBRANE ABC TRANSPORTER PERMEASE PROTEIN YDCV"/>
    <property type="match status" value="1"/>
</dbReference>
<keyword evidence="11" id="KW-1185">Reference proteome</keyword>
<dbReference type="Gene3D" id="1.10.3720.10">
    <property type="entry name" value="MetI-like"/>
    <property type="match status" value="2"/>
</dbReference>
<accession>A0ABV6K223</accession>
<keyword evidence="5 8" id="KW-0812">Transmembrane</keyword>
<keyword evidence="2 8" id="KW-0813">Transport</keyword>
<evidence type="ECO:0000256" key="8">
    <source>
        <dbReference type="RuleBase" id="RU363032"/>
    </source>
</evidence>
<dbReference type="CDD" id="cd06261">
    <property type="entry name" value="TM_PBP2"/>
    <property type="match status" value="2"/>
</dbReference>
<evidence type="ECO:0000256" key="4">
    <source>
        <dbReference type="ARBA" id="ARBA00022519"/>
    </source>
</evidence>
<feature type="transmembrane region" description="Helical" evidence="8">
    <location>
        <begin position="55"/>
        <end position="78"/>
    </location>
</feature>
<keyword evidence="6 8" id="KW-1133">Transmembrane helix</keyword>
<evidence type="ECO:0000256" key="1">
    <source>
        <dbReference type="ARBA" id="ARBA00004429"/>
    </source>
</evidence>
<comment type="similarity">
    <text evidence="8">Belongs to the binding-protein-dependent transport system permease family.</text>
</comment>
<evidence type="ECO:0000256" key="5">
    <source>
        <dbReference type="ARBA" id="ARBA00022692"/>
    </source>
</evidence>
<keyword evidence="3" id="KW-1003">Cell membrane</keyword>
<evidence type="ECO:0000256" key="3">
    <source>
        <dbReference type="ARBA" id="ARBA00022475"/>
    </source>
</evidence>
<sequence>MRKRHVQTRLAAPLTILLAILIAGPLVALLSQTLFGSRPSALWQQLIAPATLTSLRHSLLLGAGTIIGTTVIATPLAWIMTHTRLRAYRWLHWLLLVPFMTPPYINAMGWIYFFQPHGLVQQLLPRADLTFKWLFSPFGMILIMSLHLYPVAYLLLKTALTQFNQRWLDAATVHGVPFKRQLSKIMLPILLVPYLAVWVLVFTKTLAEFGTPATFGRNIHFDVLTTTIQRDLSQWPLAFKNGVLTGSVLLVIALSAWLIQQRFLAHPVVQLTANQAPILYWRHGVTGWAGGFTALLLSAAVGIPYVSIITQSLFKQRSAGIAAGNWTFSHYLELLRFDSPAFHALITTFGLAIAISILNLVLAVLISAGSLSQRLPRWISQTLKTLGALPLAIPNVVLALSLMILFSQWLAFTKLYGSLLVLMIADITLFLPTSVQYITTALQELDQSLVASARVFEANPWRILTKIILPILAPALTNSFAMAFIATSRELVVALLLLPSGMTTISSFIFQSFEQGDASQGMALAVVTVAITFVIIQLTGQLLTKESTPRQA</sequence>
<feature type="transmembrane region" description="Helical" evidence="8">
    <location>
        <begin position="133"/>
        <end position="156"/>
    </location>
</feature>
<feature type="domain" description="ABC transmembrane type-1" evidence="9">
    <location>
        <begin position="345"/>
        <end position="539"/>
    </location>
</feature>
<feature type="transmembrane region" description="Helical" evidence="8">
    <location>
        <begin position="415"/>
        <end position="442"/>
    </location>
</feature>
<evidence type="ECO:0000256" key="6">
    <source>
        <dbReference type="ARBA" id="ARBA00022989"/>
    </source>
</evidence>
<feature type="transmembrane region" description="Helical" evidence="8">
    <location>
        <begin position="341"/>
        <end position="366"/>
    </location>
</feature>
<dbReference type="InterPro" id="IPR035906">
    <property type="entry name" value="MetI-like_sf"/>
</dbReference>
<feature type="domain" description="ABC transmembrane type-1" evidence="9">
    <location>
        <begin position="55"/>
        <end position="260"/>
    </location>
</feature>
<keyword evidence="4" id="KW-0997">Cell inner membrane</keyword>
<dbReference type="PROSITE" id="PS50928">
    <property type="entry name" value="ABC_TM1"/>
    <property type="match status" value="2"/>
</dbReference>
<comment type="caution">
    <text evidence="10">The sequence shown here is derived from an EMBL/GenBank/DDBJ whole genome shotgun (WGS) entry which is preliminary data.</text>
</comment>
<protein>
    <submittedName>
        <fullName evidence="10">ABC transporter permease</fullName>
    </submittedName>
</protein>
<dbReference type="RefSeq" id="WP_137646090.1">
    <property type="nucleotide sequence ID" value="NZ_BAABRM010000036.1"/>
</dbReference>
<evidence type="ECO:0000256" key="2">
    <source>
        <dbReference type="ARBA" id="ARBA00022448"/>
    </source>
</evidence>
<feature type="transmembrane region" description="Helical" evidence="8">
    <location>
        <begin position="12"/>
        <end position="35"/>
    </location>
</feature>
<feature type="transmembrane region" description="Helical" evidence="8">
    <location>
        <begin position="386"/>
        <end position="409"/>
    </location>
</feature>
<comment type="subcellular location">
    <subcellularLocation>
        <location evidence="1">Cell inner membrane</location>
        <topology evidence="1">Multi-pass membrane protein</topology>
    </subcellularLocation>
    <subcellularLocation>
        <location evidence="8">Cell membrane</location>
        <topology evidence="8">Multi-pass membrane protein</topology>
    </subcellularLocation>
</comment>
<feature type="transmembrane region" description="Helical" evidence="8">
    <location>
        <begin position="491"/>
        <end position="510"/>
    </location>
</feature>
<feature type="transmembrane region" description="Helical" evidence="8">
    <location>
        <begin position="522"/>
        <end position="543"/>
    </location>
</feature>
<evidence type="ECO:0000256" key="7">
    <source>
        <dbReference type="ARBA" id="ARBA00023136"/>
    </source>
</evidence>
<dbReference type="Proteomes" id="UP001589855">
    <property type="component" value="Unassembled WGS sequence"/>
</dbReference>
<dbReference type="InterPro" id="IPR000515">
    <property type="entry name" value="MetI-like"/>
</dbReference>
<evidence type="ECO:0000313" key="10">
    <source>
        <dbReference type="EMBL" id="MFC0423520.1"/>
    </source>
</evidence>